<reference evidence="2 3" key="1">
    <citation type="submission" date="2019-08" db="EMBL/GenBank/DDBJ databases">
        <title>Hyperibacter terrae gen. nov., sp. nov. and Hyperibacter viscosus sp. nov., two new members in the family Rhodospirillaceae isolated from the rhizosphere of Hypericum perforatum.</title>
        <authorList>
            <person name="Noviana Z."/>
        </authorList>
    </citation>
    <scope>NUCLEOTIDE SEQUENCE [LARGE SCALE GENOMIC DNA]</scope>
    <source>
        <strain evidence="2 3">R5913</strain>
    </source>
</reference>
<proteinExistence type="predicted"/>
<dbReference type="AlphaFoldDB" id="A0A5J6MQ40"/>
<dbReference type="RefSeq" id="WP_151179294.1">
    <property type="nucleotide sequence ID" value="NZ_CP042906.1"/>
</dbReference>
<dbReference type="Proteomes" id="UP000326202">
    <property type="component" value="Chromosome"/>
</dbReference>
<dbReference type="EMBL" id="CP042906">
    <property type="protein sequence ID" value="QEX19207.1"/>
    <property type="molecule type" value="Genomic_DNA"/>
</dbReference>
<evidence type="ECO:0000313" key="3">
    <source>
        <dbReference type="Proteomes" id="UP000326202"/>
    </source>
</evidence>
<organism evidence="2 3">
    <name type="scientific">Hypericibacter terrae</name>
    <dbReference type="NCBI Taxonomy" id="2602015"/>
    <lineage>
        <taxon>Bacteria</taxon>
        <taxon>Pseudomonadati</taxon>
        <taxon>Pseudomonadota</taxon>
        <taxon>Alphaproteobacteria</taxon>
        <taxon>Rhodospirillales</taxon>
        <taxon>Dongiaceae</taxon>
        <taxon>Hypericibacter</taxon>
    </lineage>
</organism>
<dbReference type="KEGG" id="htq:FRZ44_45200"/>
<dbReference type="OrthoDB" id="7172864at2"/>
<sequence length="182" mass="19326">MSAVTSPQESASGLSSDGVETGMADPQGRLRGRLTGTPIHPKSLLATDYLNHFNEPAMLLDILADCPESIEDLAAWKPLSYADHFRASGLSYSELAIEAYRLAPAQFRIGFELVVAEMNALVAGAIAQAKEALETSDPATFARISADAQRLQALVAEAGGIVQGEPSRRVDQNAIDALMGQK</sequence>
<evidence type="ECO:0000256" key="1">
    <source>
        <dbReference type="SAM" id="MobiDB-lite"/>
    </source>
</evidence>
<gene>
    <name evidence="2" type="ORF">FRZ44_45200</name>
</gene>
<accession>A0A5J6MQ40</accession>
<name>A0A5J6MQ40_9PROT</name>
<keyword evidence="3" id="KW-1185">Reference proteome</keyword>
<protein>
    <submittedName>
        <fullName evidence="2">Uncharacterized protein</fullName>
    </submittedName>
</protein>
<feature type="region of interest" description="Disordered" evidence="1">
    <location>
        <begin position="1"/>
        <end position="36"/>
    </location>
</feature>
<feature type="compositionally biased region" description="Polar residues" evidence="1">
    <location>
        <begin position="1"/>
        <end position="15"/>
    </location>
</feature>
<evidence type="ECO:0000313" key="2">
    <source>
        <dbReference type="EMBL" id="QEX19207.1"/>
    </source>
</evidence>